<dbReference type="FunFam" id="3.90.950.10:FF:000001">
    <property type="entry name" value="dITP/XTP pyrophosphatase"/>
    <property type="match status" value="1"/>
</dbReference>
<keyword evidence="3 10" id="KW-0479">Metal-binding</keyword>
<evidence type="ECO:0000256" key="9">
    <source>
        <dbReference type="ARBA" id="ARBA00052017"/>
    </source>
</evidence>
<dbReference type="NCBIfam" id="TIGR00042">
    <property type="entry name" value="RdgB/HAM1 family non-canonical purine NTP pyrophosphatase"/>
    <property type="match status" value="1"/>
</dbReference>
<evidence type="ECO:0000313" key="12">
    <source>
        <dbReference type="EMBL" id="QNM11583.1"/>
    </source>
</evidence>
<dbReference type="HAMAP" id="MF_01405">
    <property type="entry name" value="Non_canon_purine_NTPase"/>
    <property type="match status" value="1"/>
</dbReference>
<dbReference type="GO" id="GO:0036222">
    <property type="term" value="F:XTP diphosphatase activity"/>
    <property type="evidence" value="ECO:0007669"/>
    <property type="project" value="UniProtKB-UniRule"/>
</dbReference>
<comment type="cofactor">
    <cofactor evidence="10">
        <name>Mg(2+)</name>
        <dbReference type="ChEBI" id="CHEBI:18420"/>
    </cofactor>
    <text evidence="10">Binds 1 Mg(2+) ion per subunit.</text>
</comment>
<dbReference type="GO" id="GO:0046872">
    <property type="term" value="F:metal ion binding"/>
    <property type="evidence" value="ECO:0007669"/>
    <property type="project" value="UniProtKB-KW"/>
</dbReference>
<evidence type="ECO:0000256" key="7">
    <source>
        <dbReference type="ARBA" id="ARBA00023080"/>
    </source>
</evidence>
<dbReference type="RefSeq" id="WP_117452400.1">
    <property type="nucleotide sequence ID" value="NZ_CP060636.1"/>
</dbReference>
<gene>
    <name evidence="12" type="primary">rdgB</name>
    <name evidence="12" type="ORF">H9Q80_15220</name>
</gene>
<dbReference type="Pfam" id="PF01725">
    <property type="entry name" value="Ham1p_like"/>
    <property type="match status" value="1"/>
</dbReference>
<feature type="binding site" evidence="10">
    <location>
        <begin position="8"/>
        <end position="13"/>
    </location>
    <ligand>
        <name>substrate</name>
    </ligand>
</feature>
<sequence length="195" mass="22020">MKQIMIATSNAHKVEEFKRMLQPYGYEVRSLLDLDEEIDIEENGTTFEENALIKAKTIYDKLHIEVIADDSGLAVNAMNGEPGIYSARFLGRDTSYDVKNQYIIDQVKDAQDKGAQFVCAIAYIDADGHENVFTGVVEGEIYDHIEGAKGFGYDPIFYYPPFKTTLANVSEDQKNEVSHRGKAIQMLLNYMKEGK</sequence>
<feature type="binding site" evidence="10">
    <location>
        <position position="41"/>
    </location>
    <ligand>
        <name>Mg(2+)</name>
        <dbReference type="ChEBI" id="CHEBI:18420"/>
    </ligand>
</feature>
<feature type="binding site" evidence="10">
    <location>
        <position position="174"/>
    </location>
    <ligand>
        <name>substrate</name>
    </ligand>
</feature>
<evidence type="ECO:0000256" key="10">
    <source>
        <dbReference type="HAMAP-Rule" id="MF_01405"/>
    </source>
</evidence>
<protein>
    <recommendedName>
        <fullName evidence="10">dITP/XTP pyrophosphatase</fullName>
        <ecNumber evidence="10">3.6.1.66</ecNumber>
    </recommendedName>
    <alternativeName>
        <fullName evidence="10">Non-canonical purine NTP pyrophosphatase</fullName>
    </alternativeName>
    <alternativeName>
        <fullName evidence="10">Non-standard purine NTP pyrophosphatase</fullName>
    </alternativeName>
    <alternativeName>
        <fullName evidence="10">Nucleoside-triphosphate diphosphatase</fullName>
    </alternativeName>
    <alternativeName>
        <fullName evidence="10">Nucleoside-triphosphate pyrophosphatase</fullName>
        <shortName evidence="10">NTPase</shortName>
    </alternativeName>
</protein>
<evidence type="ECO:0000256" key="3">
    <source>
        <dbReference type="ARBA" id="ARBA00022723"/>
    </source>
</evidence>
<evidence type="ECO:0000256" key="11">
    <source>
        <dbReference type="RuleBase" id="RU003781"/>
    </source>
</evidence>
<evidence type="ECO:0000256" key="5">
    <source>
        <dbReference type="ARBA" id="ARBA00022801"/>
    </source>
</evidence>
<keyword evidence="4 10" id="KW-0547">Nucleotide-binding</keyword>
<dbReference type="Proteomes" id="UP000515856">
    <property type="component" value="Chromosome"/>
</dbReference>
<comment type="catalytic activity">
    <reaction evidence="8 10">
        <text>dITP + H2O = dIMP + diphosphate + H(+)</text>
        <dbReference type="Rhea" id="RHEA:28342"/>
        <dbReference type="ChEBI" id="CHEBI:15377"/>
        <dbReference type="ChEBI" id="CHEBI:15378"/>
        <dbReference type="ChEBI" id="CHEBI:33019"/>
        <dbReference type="ChEBI" id="CHEBI:61194"/>
        <dbReference type="ChEBI" id="CHEBI:61382"/>
        <dbReference type="EC" id="3.6.1.66"/>
    </reaction>
</comment>
<dbReference type="GO" id="GO:0009117">
    <property type="term" value="P:nucleotide metabolic process"/>
    <property type="evidence" value="ECO:0007669"/>
    <property type="project" value="UniProtKB-KW"/>
</dbReference>
<evidence type="ECO:0000256" key="2">
    <source>
        <dbReference type="ARBA" id="ARBA00011738"/>
    </source>
</evidence>
<dbReference type="AlphaFoldDB" id="A0A7G9GLA1"/>
<evidence type="ECO:0000256" key="1">
    <source>
        <dbReference type="ARBA" id="ARBA00008023"/>
    </source>
</evidence>
<keyword evidence="5 10" id="KW-0378">Hydrolase</keyword>
<keyword evidence="13" id="KW-1185">Reference proteome</keyword>
<organism evidence="12 13">
    <name type="scientific">[Eubacterium] hominis</name>
    <dbReference type="NCBI Taxonomy" id="2764325"/>
    <lineage>
        <taxon>Bacteria</taxon>
        <taxon>Bacillati</taxon>
        <taxon>Bacillota</taxon>
        <taxon>Erysipelotrichia</taxon>
        <taxon>Erysipelotrichales</taxon>
        <taxon>Erysipelotrichaceae</taxon>
        <taxon>Amedibacillus</taxon>
    </lineage>
</organism>
<dbReference type="KEGG" id="ehn:H9Q80_15220"/>
<dbReference type="InterPro" id="IPR029001">
    <property type="entry name" value="ITPase-like_fam"/>
</dbReference>
<dbReference type="GO" id="GO:0009146">
    <property type="term" value="P:purine nucleoside triphosphate catabolic process"/>
    <property type="evidence" value="ECO:0007669"/>
    <property type="project" value="UniProtKB-UniRule"/>
</dbReference>
<dbReference type="GO" id="GO:0005829">
    <property type="term" value="C:cytosol"/>
    <property type="evidence" value="ECO:0007669"/>
    <property type="project" value="TreeGrafter"/>
</dbReference>
<accession>A0A7G9GLA1</accession>
<dbReference type="InterPro" id="IPR002637">
    <property type="entry name" value="RdgB/HAM1"/>
</dbReference>
<comment type="subunit">
    <text evidence="2 10">Homodimer.</text>
</comment>
<reference evidence="12 13" key="1">
    <citation type="submission" date="2020-08" db="EMBL/GenBank/DDBJ databases">
        <authorList>
            <person name="Liu C."/>
            <person name="Sun Q."/>
        </authorList>
    </citation>
    <scope>NUCLEOTIDE SEQUENCE [LARGE SCALE GENOMIC DNA]</scope>
    <source>
        <strain evidence="12 13">NSJ-61</strain>
    </source>
</reference>
<feature type="binding site" evidence="10">
    <location>
        <position position="70"/>
    </location>
    <ligand>
        <name>Mg(2+)</name>
        <dbReference type="ChEBI" id="CHEBI:18420"/>
    </ligand>
</feature>
<dbReference type="GO" id="GO:0000166">
    <property type="term" value="F:nucleotide binding"/>
    <property type="evidence" value="ECO:0007669"/>
    <property type="project" value="UniProtKB-KW"/>
</dbReference>
<name>A0A7G9GLA1_9FIRM</name>
<comment type="catalytic activity">
    <reaction evidence="10">
        <text>ITP + H2O = IMP + diphosphate + H(+)</text>
        <dbReference type="Rhea" id="RHEA:29399"/>
        <dbReference type="ChEBI" id="CHEBI:15377"/>
        <dbReference type="ChEBI" id="CHEBI:15378"/>
        <dbReference type="ChEBI" id="CHEBI:33019"/>
        <dbReference type="ChEBI" id="CHEBI:58053"/>
        <dbReference type="ChEBI" id="CHEBI:61402"/>
        <dbReference type="EC" id="3.6.1.66"/>
    </reaction>
</comment>
<feature type="active site" description="Proton acceptor" evidence="10">
    <location>
        <position position="70"/>
    </location>
</feature>
<evidence type="ECO:0000256" key="8">
    <source>
        <dbReference type="ARBA" id="ARBA00051875"/>
    </source>
</evidence>
<dbReference type="GO" id="GO:0017111">
    <property type="term" value="F:ribonucleoside triphosphate phosphatase activity"/>
    <property type="evidence" value="ECO:0007669"/>
    <property type="project" value="InterPro"/>
</dbReference>
<comment type="similarity">
    <text evidence="1 10 11">Belongs to the HAM1 NTPase family.</text>
</comment>
<feature type="binding site" evidence="10">
    <location>
        <begin position="151"/>
        <end position="154"/>
    </location>
    <ligand>
        <name>substrate</name>
    </ligand>
</feature>
<dbReference type="GO" id="GO:0035870">
    <property type="term" value="F:dITP diphosphatase activity"/>
    <property type="evidence" value="ECO:0007669"/>
    <property type="project" value="UniProtKB-UniRule"/>
</dbReference>
<dbReference type="PANTHER" id="PTHR11067">
    <property type="entry name" value="INOSINE TRIPHOSPHATE PYROPHOSPHATASE/HAM1 PROTEIN"/>
    <property type="match status" value="1"/>
</dbReference>
<evidence type="ECO:0000313" key="13">
    <source>
        <dbReference type="Proteomes" id="UP000515856"/>
    </source>
</evidence>
<dbReference type="GO" id="GO:0036220">
    <property type="term" value="F:ITP diphosphatase activity"/>
    <property type="evidence" value="ECO:0007669"/>
    <property type="project" value="UniProtKB-UniRule"/>
</dbReference>
<evidence type="ECO:0000256" key="6">
    <source>
        <dbReference type="ARBA" id="ARBA00022842"/>
    </source>
</evidence>
<evidence type="ECO:0000256" key="4">
    <source>
        <dbReference type="ARBA" id="ARBA00022741"/>
    </source>
</evidence>
<comment type="catalytic activity">
    <reaction evidence="9 10">
        <text>XTP + H2O = XMP + diphosphate + H(+)</text>
        <dbReference type="Rhea" id="RHEA:28610"/>
        <dbReference type="ChEBI" id="CHEBI:15377"/>
        <dbReference type="ChEBI" id="CHEBI:15378"/>
        <dbReference type="ChEBI" id="CHEBI:33019"/>
        <dbReference type="ChEBI" id="CHEBI:57464"/>
        <dbReference type="ChEBI" id="CHEBI:61314"/>
        <dbReference type="EC" id="3.6.1.66"/>
    </reaction>
</comment>
<feature type="binding site" evidence="10">
    <location>
        <position position="71"/>
    </location>
    <ligand>
        <name>substrate</name>
    </ligand>
</feature>
<feature type="binding site" evidence="10">
    <location>
        <begin position="179"/>
        <end position="180"/>
    </location>
    <ligand>
        <name>substrate</name>
    </ligand>
</feature>
<comment type="function">
    <text evidence="10">Pyrophosphatase that catalyzes the hydrolysis of nucleoside triphosphates to their monophosphate derivatives, with a high preference for the non-canonical purine nucleotides XTP (xanthosine triphosphate), dITP (deoxyinosine triphosphate) and ITP. Seems to function as a house-cleaning enzyme that removes non-canonical purine nucleotides from the nucleotide pool, thus preventing their incorporation into DNA/RNA and avoiding chromosomal lesions.</text>
</comment>
<dbReference type="Gene3D" id="3.90.950.10">
    <property type="match status" value="1"/>
</dbReference>
<dbReference type="EMBL" id="CP060636">
    <property type="protein sequence ID" value="QNM11583.1"/>
    <property type="molecule type" value="Genomic_DNA"/>
</dbReference>
<keyword evidence="6 10" id="KW-0460">Magnesium</keyword>
<dbReference type="InterPro" id="IPR020922">
    <property type="entry name" value="dITP/XTP_pyrophosphatase"/>
</dbReference>
<dbReference type="SUPFAM" id="SSF52972">
    <property type="entry name" value="ITPase-like"/>
    <property type="match status" value="1"/>
</dbReference>
<dbReference type="PANTHER" id="PTHR11067:SF9">
    <property type="entry name" value="INOSINE TRIPHOSPHATE PYROPHOSPHATASE"/>
    <property type="match status" value="1"/>
</dbReference>
<keyword evidence="7 10" id="KW-0546">Nucleotide metabolism</keyword>
<proteinExistence type="inferred from homology"/>
<dbReference type="EC" id="3.6.1.66" evidence="10"/>
<dbReference type="CDD" id="cd00515">
    <property type="entry name" value="HAM1"/>
    <property type="match status" value="1"/>
</dbReference>